<dbReference type="EMBL" id="HG001764">
    <property type="protein sequence ID" value="CDF36171.1"/>
    <property type="molecule type" value="Genomic_DNA"/>
</dbReference>
<dbReference type="KEGG" id="ccp:CHC_T00004526001"/>
<evidence type="ECO:0000256" key="1">
    <source>
        <dbReference type="SAM" id="Phobius"/>
    </source>
</evidence>
<gene>
    <name evidence="2" type="ORF">CHC_T00004526001</name>
</gene>
<organism evidence="2 3">
    <name type="scientific">Chondrus crispus</name>
    <name type="common">Carrageen Irish moss</name>
    <name type="synonym">Polymorpha crispa</name>
    <dbReference type="NCBI Taxonomy" id="2769"/>
    <lineage>
        <taxon>Eukaryota</taxon>
        <taxon>Rhodophyta</taxon>
        <taxon>Florideophyceae</taxon>
        <taxon>Rhodymeniophycidae</taxon>
        <taxon>Gigartinales</taxon>
        <taxon>Gigartinaceae</taxon>
        <taxon>Chondrus</taxon>
    </lineage>
</organism>
<dbReference type="Proteomes" id="UP000012073">
    <property type="component" value="Unassembled WGS sequence"/>
</dbReference>
<reference evidence="3" key="1">
    <citation type="journal article" date="2013" name="Proc. Natl. Acad. Sci. U.S.A.">
        <title>Genome structure and metabolic features in the red seaweed Chondrus crispus shed light on evolution of the Archaeplastida.</title>
        <authorList>
            <person name="Collen J."/>
            <person name="Porcel B."/>
            <person name="Carre W."/>
            <person name="Ball S.G."/>
            <person name="Chaparro C."/>
            <person name="Tonon T."/>
            <person name="Barbeyron T."/>
            <person name="Michel G."/>
            <person name="Noel B."/>
            <person name="Valentin K."/>
            <person name="Elias M."/>
            <person name="Artiguenave F."/>
            <person name="Arun A."/>
            <person name="Aury J.M."/>
            <person name="Barbosa-Neto J.F."/>
            <person name="Bothwell J.H."/>
            <person name="Bouget F.Y."/>
            <person name="Brillet L."/>
            <person name="Cabello-Hurtado F."/>
            <person name="Capella-Gutierrez S."/>
            <person name="Charrier B."/>
            <person name="Cladiere L."/>
            <person name="Cock J.M."/>
            <person name="Coelho S.M."/>
            <person name="Colleoni C."/>
            <person name="Czjzek M."/>
            <person name="Da Silva C."/>
            <person name="Delage L."/>
            <person name="Denoeud F."/>
            <person name="Deschamps P."/>
            <person name="Dittami S.M."/>
            <person name="Gabaldon T."/>
            <person name="Gachon C.M."/>
            <person name="Groisillier A."/>
            <person name="Herve C."/>
            <person name="Jabbari K."/>
            <person name="Katinka M."/>
            <person name="Kloareg B."/>
            <person name="Kowalczyk N."/>
            <person name="Labadie K."/>
            <person name="Leblanc C."/>
            <person name="Lopez P.J."/>
            <person name="McLachlan D.H."/>
            <person name="Meslet-Cladiere L."/>
            <person name="Moustafa A."/>
            <person name="Nehr Z."/>
            <person name="Nyvall Collen P."/>
            <person name="Panaud O."/>
            <person name="Partensky F."/>
            <person name="Poulain J."/>
            <person name="Rensing S.A."/>
            <person name="Rousvoal S."/>
            <person name="Samson G."/>
            <person name="Symeonidi A."/>
            <person name="Weissenbach J."/>
            <person name="Zambounis A."/>
            <person name="Wincker P."/>
            <person name="Boyen C."/>
        </authorList>
    </citation>
    <scope>NUCLEOTIDE SEQUENCE [LARGE SCALE GENOMIC DNA]</scope>
    <source>
        <strain evidence="3">cv. Stackhouse</strain>
    </source>
</reference>
<keyword evidence="3" id="KW-1185">Reference proteome</keyword>
<dbReference type="RefSeq" id="XP_005715990.1">
    <property type="nucleotide sequence ID" value="XM_005715933.1"/>
</dbReference>
<name>R7QFE7_CHOCR</name>
<accession>R7QFE7</accession>
<dbReference type="Gramene" id="CDF36171">
    <property type="protein sequence ID" value="CDF36171"/>
    <property type="gene ID" value="CHC_T00004526001"/>
</dbReference>
<dbReference type="PhylomeDB" id="R7QFE7"/>
<proteinExistence type="predicted"/>
<keyword evidence="1" id="KW-1133">Transmembrane helix</keyword>
<keyword evidence="1" id="KW-0472">Membrane</keyword>
<feature type="transmembrane region" description="Helical" evidence="1">
    <location>
        <begin position="141"/>
        <end position="172"/>
    </location>
</feature>
<sequence length="183" mass="20297">MRTRPDINWDVLLESRSVSASQDTGRVASEVLYSVNVTLVTTRTIGAILVRGGVKASICLVPMTHFNDTSDLICRVRTWDDEKEMLSAFQAIQLTAANYNNLWQISTHWADPDNELAHTRVSWISPQLKERRGRVMSDVRTVATVNVFFLVGVTIVVAVLLMGCCLSAVTWWSNSGAPESVSL</sequence>
<protein>
    <submittedName>
        <fullName evidence="2">Uncharacterized protein</fullName>
    </submittedName>
</protein>
<dbReference type="GeneID" id="17323699"/>
<evidence type="ECO:0000313" key="2">
    <source>
        <dbReference type="EMBL" id="CDF36171.1"/>
    </source>
</evidence>
<keyword evidence="1" id="KW-0812">Transmembrane</keyword>
<dbReference type="AlphaFoldDB" id="R7QFE7"/>
<evidence type="ECO:0000313" key="3">
    <source>
        <dbReference type="Proteomes" id="UP000012073"/>
    </source>
</evidence>